<dbReference type="KEGG" id="mbr:MONBRDRAFT_35161"/>
<comment type="catalytic activity">
    <reaction evidence="5">
        <text>a (3S)-3-hydroxyacyl-CoA + NAD(+) = a 3-oxoacyl-CoA + NADH + H(+)</text>
        <dbReference type="Rhea" id="RHEA:22432"/>
        <dbReference type="ChEBI" id="CHEBI:15378"/>
        <dbReference type="ChEBI" id="CHEBI:57318"/>
        <dbReference type="ChEBI" id="CHEBI:57540"/>
        <dbReference type="ChEBI" id="CHEBI:57945"/>
        <dbReference type="ChEBI" id="CHEBI:90726"/>
        <dbReference type="EC" id="1.1.1.35"/>
    </reaction>
    <physiologicalReaction direction="left-to-right" evidence="5">
        <dbReference type="Rhea" id="RHEA:22433"/>
    </physiologicalReaction>
    <physiologicalReaction direction="right-to-left" evidence="5">
        <dbReference type="Rhea" id="RHEA:22434"/>
    </physiologicalReaction>
</comment>
<dbReference type="RefSeq" id="XP_001745670.1">
    <property type="nucleotide sequence ID" value="XM_001745618.1"/>
</dbReference>
<comment type="catalytic activity">
    <reaction evidence="6">
        <text>5alpha-androstane-3alpha,17beta-diol + NAD(+) = 17beta-hydroxy-5alpha-androstan-3-one + NADH + H(+)</text>
        <dbReference type="Rhea" id="RHEA:42004"/>
        <dbReference type="ChEBI" id="CHEBI:15378"/>
        <dbReference type="ChEBI" id="CHEBI:16330"/>
        <dbReference type="ChEBI" id="CHEBI:36713"/>
        <dbReference type="ChEBI" id="CHEBI:57540"/>
        <dbReference type="ChEBI" id="CHEBI:57945"/>
        <dbReference type="EC" id="1.1.1.53"/>
    </reaction>
    <physiologicalReaction direction="right-to-left" evidence="6">
        <dbReference type="Rhea" id="RHEA:42006"/>
    </physiologicalReaction>
</comment>
<dbReference type="Gene3D" id="3.40.50.720">
    <property type="entry name" value="NAD(P)-binding Rossmann-like Domain"/>
    <property type="match status" value="1"/>
</dbReference>
<evidence type="ECO:0000256" key="8">
    <source>
        <dbReference type="ARBA" id="ARBA00050927"/>
    </source>
</evidence>
<dbReference type="SUPFAM" id="SSF51735">
    <property type="entry name" value="NAD(P)-binding Rossmann-fold domains"/>
    <property type="match status" value="1"/>
</dbReference>
<evidence type="ECO:0000256" key="1">
    <source>
        <dbReference type="ARBA" id="ARBA00006484"/>
    </source>
</evidence>
<comment type="catalytic activity">
    <reaction evidence="8">
        <text>cortisol + NAD(+) = 11beta,17alpha-dihydroxypregn-4-ene-3,20,21-trione + NADH + H(+)</text>
        <dbReference type="Rhea" id="RHEA:42012"/>
        <dbReference type="ChEBI" id="CHEBI:15378"/>
        <dbReference type="ChEBI" id="CHEBI:17650"/>
        <dbReference type="ChEBI" id="CHEBI:57540"/>
        <dbReference type="ChEBI" id="CHEBI:57945"/>
        <dbReference type="ChEBI" id="CHEBI:78595"/>
    </reaction>
    <physiologicalReaction direction="left-to-right" evidence="8">
        <dbReference type="Rhea" id="RHEA:42013"/>
    </physiologicalReaction>
</comment>
<evidence type="ECO:0000256" key="5">
    <source>
        <dbReference type="ARBA" id="ARBA00050141"/>
    </source>
</evidence>
<dbReference type="PANTHER" id="PTHR43658">
    <property type="entry name" value="SHORT-CHAIN DEHYDROGENASE/REDUCTASE"/>
    <property type="match status" value="1"/>
</dbReference>
<dbReference type="EMBL" id="CH991550">
    <property type="protein sequence ID" value="EDQ89641.1"/>
    <property type="molecule type" value="Genomic_DNA"/>
</dbReference>
<proteinExistence type="inferred from homology"/>
<dbReference type="PANTHER" id="PTHR43658:SF8">
    <property type="entry name" value="17-BETA-HYDROXYSTEROID DEHYDROGENASE 14-RELATED"/>
    <property type="match status" value="1"/>
</dbReference>
<evidence type="ECO:0000256" key="14">
    <source>
        <dbReference type="ARBA" id="ARBA00052668"/>
    </source>
</evidence>
<organism evidence="21 22">
    <name type="scientific">Monosiga brevicollis</name>
    <name type="common">Choanoflagellate</name>
    <dbReference type="NCBI Taxonomy" id="81824"/>
    <lineage>
        <taxon>Eukaryota</taxon>
        <taxon>Choanoflagellata</taxon>
        <taxon>Craspedida</taxon>
        <taxon>Salpingoecidae</taxon>
        <taxon>Monosiga</taxon>
    </lineage>
</organism>
<dbReference type="OMA" id="QDGQMGQ"/>
<evidence type="ECO:0000256" key="12">
    <source>
        <dbReference type="ARBA" id="ARBA00052095"/>
    </source>
</evidence>
<feature type="domain" description="Ketoreductase" evidence="20">
    <location>
        <begin position="6"/>
        <end position="199"/>
    </location>
</feature>
<dbReference type="PRINTS" id="PR00081">
    <property type="entry name" value="GDHRDH"/>
</dbReference>
<evidence type="ECO:0000256" key="16">
    <source>
        <dbReference type="ARBA" id="ARBA00079624"/>
    </source>
</evidence>
<evidence type="ECO:0000256" key="17">
    <source>
        <dbReference type="ARBA" id="ARBA00082293"/>
    </source>
</evidence>
<dbReference type="InterPro" id="IPR036291">
    <property type="entry name" value="NAD(P)-bd_dom_sf"/>
</dbReference>
<dbReference type="InterPro" id="IPR020904">
    <property type="entry name" value="Sc_DH/Rdtase_CS"/>
</dbReference>
<evidence type="ECO:0000256" key="9">
    <source>
        <dbReference type="ARBA" id="ARBA00051004"/>
    </source>
</evidence>
<comment type="catalytic activity">
    <reaction evidence="14">
        <text>11-dehydrocorticosterone + NAD(+) = pregn-4-ene-3,11,20,21-tetraone + NADH + H(+)</text>
        <dbReference type="Rhea" id="RHEA:42020"/>
        <dbReference type="ChEBI" id="CHEBI:15378"/>
        <dbReference type="ChEBI" id="CHEBI:57540"/>
        <dbReference type="ChEBI" id="CHEBI:57945"/>
        <dbReference type="ChEBI" id="CHEBI:78600"/>
        <dbReference type="ChEBI" id="CHEBI:78601"/>
    </reaction>
    <physiologicalReaction direction="left-to-right" evidence="14">
        <dbReference type="Rhea" id="RHEA:42021"/>
    </physiologicalReaction>
</comment>
<evidence type="ECO:0000259" key="20">
    <source>
        <dbReference type="SMART" id="SM00822"/>
    </source>
</evidence>
<dbReference type="Proteomes" id="UP000001357">
    <property type="component" value="Unassembled WGS sequence"/>
</dbReference>
<dbReference type="FunFam" id="3.40.50.720:FF:000215">
    <property type="entry name" value="3-hydroxyacyl-CoA dehydrogenase type-2"/>
    <property type="match status" value="1"/>
</dbReference>
<name>A9UYP6_MONBE</name>
<dbReference type="GO" id="GO:0047044">
    <property type="term" value="F:androstan-3-alpha,17-beta-diol dehydrogenase (NAD+) activity"/>
    <property type="evidence" value="ECO:0007669"/>
    <property type="project" value="UniProtKB-EC"/>
</dbReference>
<dbReference type="GeneID" id="5890884"/>
<dbReference type="SMART" id="SM00822">
    <property type="entry name" value="PKS_KR"/>
    <property type="match status" value="1"/>
</dbReference>
<dbReference type="Pfam" id="PF00106">
    <property type="entry name" value="adh_short"/>
    <property type="match status" value="1"/>
</dbReference>
<protein>
    <recommendedName>
        <fullName evidence="15">3-hydroxyacyl-CoA dehydrogenase type-2</fullName>
        <ecNumber evidence="3">1.1.1.53</ecNumber>
    </recommendedName>
    <alternativeName>
        <fullName evidence="17">3-hydroxyacyl-CoA dehydrogenase type II</fullName>
    </alternativeName>
    <alternativeName>
        <fullName evidence="18">Mitochondrial ribonuclease P protein 2</fullName>
    </alternativeName>
    <alternativeName>
        <fullName evidence="16">Type II HADH</fullName>
    </alternativeName>
</protein>
<dbReference type="InterPro" id="IPR057326">
    <property type="entry name" value="KR_dom"/>
</dbReference>
<comment type="catalytic activity">
    <reaction evidence="7">
        <text>17beta-hydroxy-5alpha-androstan-3-one + NAD(+) = 5alpha-androstan-3,17-dione + NADH + H(+)</text>
        <dbReference type="Rhea" id="RHEA:41992"/>
        <dbReference type="ChEBI" id="CHEBI:15378"/>
        <dbReference type="ChEBI" id="CHEBI:15994"/>
        <dbReference type="ChEBI" id="CHEBI:16330"/>
        <dbReference type="ChEBI" id="CHEBI:57540"/>
        <dbReference type="ChEBI" id="CHEBI:57945"/>
    </reaction>
    <physiologicalReaction direction="left-to-right" evidence="7">
        <dbReference type="Rhea" id="RHEA:41993"/>
    </physiologicalReaction>
</comment>
<evidence type="ECO:0000256" key="18">
    <source>
        <dbReference type="ARBA" id="ARBA00082399"/>
    </source>
</evidence>
<dbReference type="InterPro" id="IPR002347">
    <property type="entry name" value="SDR_fam"/>
</dbReference>
<comment type="catalytic activity">
    <reaction evidence="9">
        <text>(3S)-3-hydroxybutanoyl-CoA + NAD(+) = acetoacetyl-CoA + NADH + H(+)</text>
        <dbReference type="Rhea" id="RHEA:30799"/>
        <dbReference type="ChEBI" id="CHEBI:15378"/>
        <dbReference type="ChEBI" id="CHEBI:57286"/>
        <dbReference type="ChEBI" id="CHEBI:57316"/>
        <dbReference type="ChEBI" id="CHEBI:57540"/>
        <dbReference type="ChEBI" id="CHEBI:57945"/>
    </reaction>
    <physiologicalReaction direction="left-to-right" evidence="9">
        <dbReference type="Rhea" id="RHEA:30800"/>
    </physiologicalReaction>
    <physiologicalReaction direction="right-to-left" evidence="9">
        <dbReference type="Rhea" id="RHEA:30801"/>
    </physiologicalReaction>
</comment>
<comment type="catalytic activity">
    <reaction evidence="11">
        <text>ursodeoxycholate + NAD(+) = 7-oxolithocholate + NADH + H(+)</text>
        <dbReference type="Rhea" id="RHEA:42028"/>
        <dbReference type="ChEBI" id="CHEBI:15378"/>
        <dbReference type="ChEBI" id="CHEBI:57540"/>
        <dbReference type="ChEBI" id="CHEBI:57945"/>
        <dbReference type="ChEBI" id="CHEBI:78604"/>
        <dbReference type="ChEBI" id="CHEBI:78605"/>
    </reaction>
    <physiologicalReaction direction="left-to-right" evidence="11">
        <dbReference type="Rhea" id="RHEA:42029"/>
    </physiologicalReaction>
</comment>
<evidence type="ECO:0000256" key="3">
    <source>
        <dbReference type="ARBA" id="ARBA00024071"/>
    </source>
</evidence>
<comment type="catalytic activity">
    <reaction evidence="4">
        <text>17beta-estradiol + NAD(+) = estrone + NADH + H(+)</text>
        <dbReference type="Rhea" id="RHEA:24612"/>
        <dbReference type="ChEBI" id="CHEBI:15378"/>
        <dbReference type="ChEBI" id="CHEBI:16469"/>
        <dbReference type="ChEBI" id="CHEBI:17263"/>
        <dbReference type="ChEBI" id="CHEBI:57540"/>
        <dbReference type="ChEBI" id="CHEBI:57945"/>
        <dbReference type="EC" id="1.1.1.62"/>
    </reaction>
    <physiologicalReaction direction="left-to-right" evidence="4">
        <dbReference type="Rhea" id="RHEA:24613"/>
    </physiologicalReaction>
</comment>
<reference evidence="21 22" key="1">
    <citation type="journal article" date="2008" name="Nature">
        <title>The genome of the choanoflagellate Monosiga brevicollis and the origin of metazoans.</title>
        <authorList>
            <consortium name="JGI Sequencing"/>
            <person name="King N."/>
            <person name="Westbrook M.J."/>
            <person name="Young S.L."/>
            <person name="Kuo A."/>
            <person name="Abedin M."/>
            <person name="Chapman J."/>
            <person name="Fairclough S."/>
            <person name="Hellsten U."/>
            <person name="Isogai Y."/>
            <person name="Letunic I."/>
            <person name="Marr M."/>
            <person name="Pincus D."/>
            <person name="Putnam N."/>
            <person name="Rokas A."/>
            <person name="Wright K.J."/>
            <person name="Zuzow R."/>
            <person name="Dirks W."/>
            <person name="Good M."/>
            <person name="Goodstein D."/>
            <person name="Lemons D."/>
            <person name="Li W."/>
            <person name="Lyons J.B."/>
            <person name="Morris A."/>
            <person name="Nichols S."/>
            <person name="Richter D.J."/>
            <person name="Salamov A."/>
            <person name="Bork P."/>
            <person name="Lim W.A."/>
            <person name="Manning G."/>
            <person name="Miller W.T."/>
            <person name="McGinnis W."/>
            <person name="Shapiro H."/>
            <person name="Tjian R."/>
            <person name="Grigoriev I.V."/>
            <person name="Rokhsar D."/>
        </authorList>
    </citation>
    <scope>NUCLEOTIDE SEQUENCE [LARGE SCALE GENOMIC DNA]</scope>
    <source>
        <strain evidence="22">MX1 / ATCC 50154</strain>
    </source>
</reference>
<dbReference type="PROSITE" id="PS00061">
    <property type="entry name" value="ADH_SHORT"/>
    <property type="match status" value="1"/>
</dbReference>
<comment type="catalytic activity">
    <reaction evidence="12">
        <text>5alpha-pregnan-20beta-ol-3-one + NAD(+) = 5alpha-pregnane-3,20-dione + NADH + H(+)</text>
        <dbReference type="Rhea" id="RHEA:42008"/>
        <dbReference type="ChEBI" id="CHEBI:15378"/>
        <dbReference type="ChEBI" id="CHEBI:28952"/>
        <dbReference type="ChEBI" id="CHEBI:57540"/>
        <dbReference type="ChEBI" id="CHEBI:57945"/>
        <dbReference type="ChEBI" id="CHEBI:78594"/>
    </reaction>
    <physiologicalReaction direction="left-to-right" evidence="12">
        <dbReference type="Rhea" id="RHEA:42009"/>
    </physiologicalReaction>
</comment>
<gene>
    <name evidence="21" type="ORF">MONBRDRAFT_35161</name>
</gene>
<sequence length="255" mass="26473">MLSTGVRALVTGAASGLGRATAERIVASGGKAVILDLPSSNGADVAQSLGSSCHFIAADITSEEQVQEAMAFAHKNLGAPLNTVVNCAGIAPAIRTFHPKRGPHDLDAFTKALMVNTVGTFNVCRLAVPEMLKNEIEGDATRGVLINTASIAGYEGQVGQVAYASSKGAIIGMTLPMARDLAKSQIRVMTIAPGLFLTPLLEGLGEKVCNELGSTIPYPNRLGNPSEFALTVEQIINNPLLNGSVIRLDGAARLP</sequence>
<comment type="catalytic activity">
    <reaction evidence="13">
        <text>cortisone + NAD(+) = 17alpha-hydroxypregn-4-en-3,11,20-trione-21-al + NADH + H(+)</text>
        <dbReference type="Rhea" id="RHEA:42016"/>
        <dbReference type="ChEBI" id="CHEBI:15378"/>
        <dbReference type="ChEBI" id="CHEBI:16962"/>
        <dbReference type="ChEBI" id="CHEBI:57540"/>
        <dbReference type="ChEBI" id="CHEBI:57945"/>
        <dbReference type="ChEBI" id="CHEBI:78596"/>
    </reaction>
    <physiologicalReaction direction="left-to-right" evidence="13">
        <dbReference type="Rhea" id="RHEA:42017"/>
    </physiologicalReaction>
</comment>
<evidence type="ECO:0000256" key="10">
    <source>
        <dbReference type="ARBA" id="ARBA00051637"/>
    </source>
</evidence>
<evidence type="ECO:0000256" key="4">
    <source>
        <dbReference type="ARBA" id="ARBA00049381"/>
    </source>
</evidence>
<evidence type="ECO:0000256" key="13">
    <source>
        <dbReference type="ARBA" id="ARBA00052417"/>
    </source>
</evidence>
<evidence type="ECO:0000256" key="7">
    <source>
        <dbReference type="ARBA" id="ARBA00050435"/>
    </source>
</evidence>
<dbReference type="FunCoup" id="A9UYP6">
    <property type="interactions" value="351"/>
</dbReference>
<comment type="catalytic activity">
    <reaction evidence="10">
        <text>3beta,7beta-dihydroxy-5beta-cholan-24-oate + NAD(+) = 3beta-hydroxy-7-oxo-5beta-cholan-24-oate + NADH + H(+)</text>
        <dbReference type="Rhea" id="RHEA:42024"/>
        <dbReference type="ChEBI" id="CHEBI:15378"/>
        <dbReference type="ChEBI" id="CHEBI:57540"/>
        <dbReference type="ChEBI" id="CHEBI:57945"/>
        <dbReference type="ChEBI" id="CHEBI:78602"/>
        <dbReference type="ChEBI" id="CHEBI:78603"/>
    </reaction>
    <physiologicalReaction direction="left-to-right" evidence="10">
        <dbReference type="Rhea" id="RHEA:42025"/>
    </physiologicalReaction>
</comment>
<keyword evidence="2" id="KW-0560">Oxidoreductase</keyword>
<evidence type="ECO:0000256" key="11">
    <source>
        <dbReference type="ARBA" id="ARBA00051831"/>
    </source>
</evidence>
<dbReference type="GO" id="GO:0004303">
    <property type="term" value="F:estradiol 17-beta-dehydrogenase [NAD(P)+] activity"/>
    <property type="evidence" value="ECO:0007669"/>
    <property type="project" value="UniProtKB-EC"/>
</dbReference>
<dbReference type="EC" id="1.1.1.53" evidence="3"/>
<evidence type="ECO:0000256" key="19">
    <source>
        <dbReference type="RuleBase" id="RU000363"/>
    </source>
</evidence>
<evidence type="ECO:0000256" key="15">
    <source>
        <dbReference type="ARBA" id="ARBA00072938"/>
    </source>
</evidence>
<evidence type="ECO:0000256" key="2">
    <source>
        <dbReference type="ARBA" id="ARBA00023002"/>
    </source>
</evidence>
<dbReference type="PRINTS" id="PR00080">
    <property type="entry name" value="SDRFAMILY"/>
</dbReference>
<dbReference type="STRING" id="81824.A9UYP6"/>
<accession>A9UYP6</accession>
<dbReference type="eggNOG" id="KOG1199">
    <property type="taxonomic scope" value="Eukaryota"/>
</dbReference>
<evidence type="ECO:0000313" key="21">
    <source>
        <dbReference type="EMBL" id="EDQ89641.1"/>
    </source>
</evidence>
<dbReference type="InParanoid" id="A9UYP6"/>
<dbReference type="AlphaFoldDB" id="A9UYP6"/>
<dbReference type="GO" id="GO:0003857">
    <property type="term" value="F:(3S)-3-hydroxyacyl-CoA dehydrogenase (NAD+) activity"/>
    <property type="evidence" value="ECO:0007669"/>
    <property type="project" value="UniProtKB-EC"/>
</dbReference>
<keyword evidence="22" id="KW-1185">Reference proteome</keyword>
<evidence type="ECO:0000256" key="6">
    <source>
        <dbReference type="ARBA" id="ARBA00050365"/>
    </source>
</evidence>
<evidence type="ECO:0000313" key="22">
    <source>
        <dbReference type="Proteomes" id="UP000001357"/>
    </source>
</evidence>
<comment type="similarity">
    <text evidence="1 19">Belongs to the short-chain dehydrogenases/reductases (SDR) family.</text>
</comment>